<evidence type="ECO:0000313" key="1">
    <source>
        <dbReference type="EMBL" id="MBC2883294.1"/>
    </source>
</evidence>
<evidence type="ECO:0000313" key="2">
    <source>
        <dbReference type="Proteomes" id="UP000552683"/>
    </source>
</evidence>
<proteinExistence type="predicted"/>
<gene>
    <name evidence="1" type="ORF">H7R39_08515</name>
</gene>
<accession>A0A842JE25</accession>
<keyword evidence="2" id="KW-1185">Reference proteome</keyword>
<dbReference type="AlphaFoldDB" id="A0A842JE25"/>
<sequence length="45" mass="5264">MKFAAVYNRKFQIKFDRALEATRQICFKRQIKAVFAANAQTKAQI</sequence>
<comment type="caution">
    <text evidence="1">The sequence shown here is derived from an EMBL/GenBank/DDBJ whole genome shotgun (WGS) entry which is preliminary data.</text>
</comment>
<dbReference type="Proteomes" id="UP000552683">
    <property type="component" value="Unassembled WGS sequence"/>
</dbReference>
<dbReference type="RefSeq" id="WP_185898828.1">
    <property type="nucleotide sequence ID" value="NZ_JACLZK010000002.1"/>
</dbReference>
<organism evidence="1 2">
    <name type="scientific">Campylobacter massiliensis</name>
    <dbReference type="NCBI Taxonomy" id="2762557"/>
    <lineage>
        <taxon>Bacteria</taxon>
        <taxon>Pseudomonadati</taxon>
        <taxon>Campylobacterota</taxon>
        <taxon>Epsilonproteobacteria</taxon>
        <taxon>Campylobacterales</taxon>
        <taxon>Campylobacteraceae</taxon>
        <taxon>Campylobacter</taxon>
    </lineage>
</organism>
<protein>
    <submittedName>
        <fullName evidence="1">Uncharacterized protein</fullName>
    </submittedName>
</protein>
<name>A0A842JE25_9BACT</name>
<reference evidence="1 2" key="1">
    <citation type="submission" date="2020-08" db="EMBL/GenBank/DDBJ databases">
        <title>Complete genome and description of Campylobacter massiliensis Marseille-Q3452 sp. nov.</title>
        <authorList>
            <person name="Antezack A."/>
        </authorList>
    </citation>
    <scope>NUCLEOTIDE SEQUENCE [LARGE SCALE GENOMIC DNA]</scope>
    <source>
        <strain evidence="1 2">Marseille-Q3452</strain>
    </source>
</reference>
<dbReference type="EMBL" id="JACLZK010000002">
    <property type="protein sequence ID" value="MBC2883294.1"/>
    <property type="molecule type" value="Genomic_DNA"/>
</dbReference>